<dbReference type="AlphaFoldDB" id="A0A2G1WN16"/>
<reference evidence="3 4" key="1">
    <citation type="journal article" date="2014" name="Front. Microbiol.">
        <title>Population and genomic analysis of the genus Halorubrum.</title>
        <authorList>
            <person name="Fullmer M.S."/>
            <person name="Soucy S.M."/>
            <person name="Swithers K.S."/>
            <person name="Makkay A.M."/>
            <person name="Wheeler R."/>
            <person name="Ventosa A."/>
            <person name="Gogarten J.P."/>
            <person name="Papke R.T."/>
        </authorList>
    </citation>
    <scope>NUCLEOTIDE SEQUENCE [LARGE SCALE GENOMIC DNA]</scope>
    <source>
        <strain evidence="3 4">C49</strain>
    </source>
</reference>
<feature type="region of interest" description="Disordered" evidence="2">
    <location>
        <begin position="1"/>
        <end position="29"/>
    </location>
</feature>
<dbReference type="Proteomes" id="UP000222824">
    <property type="component" value="Unassembled WGS sequence"/>
</dbReference>
<dbReference type="GO" id="GO:0005829">
    <property type="term" value="C:cytosol"/>
    <property type="evidence" value="ECO:0007669"/>
    <property type="project" value="TreeGrafter"/>
</dbReference>
<evidence type="ECO:0000256" key="2">
    <source>
        <dbReference type="SAM" id="MobiDB-lite"/>
    </source>
</evidence>
<dbReference type="Gene3D" id="1.10.150.240">
    <property type="entry name" value="Putative phosphatase, domain 2"/>
    <property type="match status" value="1"/>
</dbReference>
<dbReference type="PANTHER" id="PTHR43434:SF1">
    <property type="entry name" value="PHOSPHOGLYCOLATE PHOSPHATASE"/>
    <property type="match status" value="1"/>
</dbReference>
<dbReference type="EMBL" id="NHOA01000008">
    <property type="protein sequence ID" value="PHQ40357.1"/>
    <property type="molecule type" value="Genomic_DNA"/>
</dbReference>
<dbReference type="InterPro" id="IPR023214">
    <property type="entry name" value="HAD_sf"/>
</dbReference>
<evidence type="ECO:0000313" key="3">
    <source>
        <dbReference type="EMBL" id="PHQ40357.1"/>
    </source>
</evidence>
<dbReference type="InterPro" id="IPR050155">
    <property type="entry name" value="HAD-like_hydrolase_sf"/>
</dbReference>
<comment type="similarity">
    <text evidence="1">Belongs to the HAD-like hydrolase superfamily.</text>
</comment>
<dbReference type="RefSeq" id="WP_099253869.1">
    <property type="nucleotide sequence ID" value="NZ_NHOA01000008.1"/>
</dbReference>
<dbReference type="PANTHER" id="PTHR43434">
    <property type="entry name" value="PHOSPHOGLYCOLATE PHOSPHATASE"/>
    <property type="match status" value="1"/>
</dbReference>
<sequence>MTGDGGRANGGDESGGDAPKSAAGGVPSVDRPIDLDAYDAVVYDLDGTLVELAVDWGAVAESVLEVYAGHARIPPTDELWGLLEAAGEYGIRDPVEAAIAEHERSGARSSMLLPLGRRLTEGAERSDGGRNVPPAGVCSLNCEAACRVAVEAHGLGEALDPHAIVGRDTVDTHKPEPESVLAAVDRLGAEPARALFVGDSRRDAVAAERAGVPFAWAEDLIDQ</sequence>
<gene>
    <name evidence="3" type="ORF">DJ69_00855</name>
</gene>
<dbReference type="Pfam" id="PF13419">
    <property type="entry name" value="HAD_2"/>
    <property type="match status" value="1"/>
</dbReference>
<dbReference type="SUPFAM" id="SSF56784">
    <property type="entry name" value="HAD-like"/>
    <property type="match status" value="1"/>
</dbReference>
<proteinExistence type="inferred from homology"/>
<feature type="compositionally biased region" description="Gly residues" evidence="2">
    <location>
        <begin position="1"/>
        <end position="13"/>
    </location>
</feature>
<dbReference type="InterPro" id="IPR006439">
    <property type="entry name" value="HAD-SF_hydro_IA"/>
</dbReference>
<accession>A0A2G1WN16</accession>
<dbReference type="InterPro" id="IPR023198">
    <property type="entry name" value="PGP-like_dom2"/>
</dbReference>
<dbReference type="GO" id="GO:0006281">
    <property type="term" value="P:DNA repair"/>
    <property type="evidence" value="ECO:0007669"/>
    <property type="project" value="TreeGrafter"/>
</dbReference>
<evidence type="ECO:0000256" key="1">
    <source>
        <dbReference type="ARBA" id="ARBA00007958"/>
    </source>
</evidence>
<dbReference type="InterPro" id="IPR041492">
    <property type="entry name" value="HAD_2"/>
</dbReference>
<dbReference type="OrthoDB" id="212720at2157"/>
<dbReference type="InterPro" id="IPR036412">
    <property type="entry name" value="HAD-like_sf"/>
</dbReference>
<dbReference type="GO" id="GO:0008967">
    <property type="term" value="F:phosphoglycolate phosphatase activity"/>
    <property type="evidence" value="ECO:0007669"/>
    <property type="project" value="TreeGrafter"/>
</dbReference>
<comment type="caution">
    <text evidence="3">The sequence shown here is derived from an EMBL/GenBank/DDBJ whole genome shotgun (WGS) entry which is preliminary data.</text>
</comment>
<evidence type="ECO:0000313" key="4">
    <source>
        <dbReference type="Proteomes" id="UP000222824"/>
    </source>
</evidence>
<keyword evidence="3" id="KW-0378">Hydrolase</keyword>
<dbReference type="Gene3D" id="3.40.50.1000">
    <property type="entry name" value="HAD superfamily/HAD-like"/>
    <property type="match status" value="1"/>
</dbReference>
<dbReference type="NCBIfam" id="TIGR01549">
    <property type="entry name" value="HAD-SF-IA-v1"/>
    <property type="match status" value="1"/>
</dbReference>
<organism evidence="3 4">
    <name type="scientific">Halorubrum persicum</name>
    <dbReference type="NCBI Taxonomy" id="1383844"/>
    <lineage>
        <taxon>Archaea</taxon>
        <taxon>Methanobacteriati</taxon>
        <taxon>Methanobacteriota</taxon>
        <taxon>Stenosarchaea group</taxon>
        <taxon>Halobacteria</taxon>
        <taxon>Halobacteriales</taxon>
        <taxon>Haloferacaceae</taxon>
        <taxon>Halorubrum</taxon>
    </lineage>
</organism>
<protein>
    <submittedName>
        <fullName evidence="3">HAD family hydrolase</fullName>
    </submittedName>
</protein>
<name>A0A2G1WN16_9EURY</name>
<keyword evidence="4" id="KW-1185">Reference proteome</keyword>